<name>A0AA36IE94_9DINO</name>
<dbReference type="Pfam" id="PF00561">
    <property type="entry name" value="Abhydrolase_1"/>
    <property type="match status" value="1"/>
</dbReference>
<dbReference type="PANTHER" id="PTHR35128">
    <property type="entry name" value="SECRETION-REGULATING GUANINE NUCLEOTIDE EXCHANGE FACTOR"/>
    <property type="match status" value="1"/>
</dbReference>
<evidence type="ECO:0000313" key="3">
    <source>
        <dbReference type="EMBL" id="CAJ1386061.1"/>
    </source>
</evidence>
<accession>A0AA36IE94</accession>
<evidence type="ECO:0000313" key="4">
    <source>
        <dbReference type="Proteomes" id="UP001178507"/>
    </source>
</evidence>
<keyword evidence="1" id="KW-1133">Transmembrane helix</keyword>
<dbReference type="PANTHER" id="PTHR35128:SF1">
    <property type="entry name" value="SECRETION-REGULATING GUANINE NUCLEOTIDE EXCHANGE FACTOR"/>
    <property type="match status" value="1"/>
</dbReference>
<keyword evidence="4" id="KW-1185">Reference proteome</keyword>
<comment type="caution">
    <text evidence="3">The sequence shown here is derived from an EMBL/GenBank/DDBJ whole genome shotgun (WGS) entry which is preliminary data.</text>
</comment>
<evidence type="ECO:0000256" key="1">
    <source>
        <dbReference type="SAM" id="Phobius"/>
    </source>
</evidence>
<dbReference type="InterPro" id="IPR029058">
    <property type="entry name" value="AB_hydrolase_fold"/>
</dbReference>
<evidence type="ECO:0000259" key="2">
    <source>
        <dbReference type="Pfam" id="PF00561"/>
    </source>
</evidence>
<keyword evidence="1" id="KW-0812">Transmembrane</keyword>
<dbReference type="InterPro" id="IPR000073">
    <property type="entry name" value="AB_hydrolase_1"/>
</dbReference>
<feature type="domain" description="AB hydrolase-1" evidence="2">
    <location>
        <begin position="345"/>
        <end position="458"/>
    </location>
</feature>
<reference evidence="3" key="1">
    <citation type="submission" date="2023-08" db="EMBL/GenBank/DDBJ databases">
        <authorList>
            <person name="Chen Y."/>
            <person name="Shah S."/>
            <person name="Dougan E. K."/>
            <person name="Thang M."/>
            <person name="Chan C."/>
        </authorList>
    </citation>
    <scope>NUCLEOTIDE SEQUENCE</scope>
</reference>
<organism evidence="3 4">
    <name type="scientific">Effrenium voratum</name>
    <dbReference type="NCBI Taxonomy" id="2562239"/>
    <lineage>
        <taxon>Eukaryota</taxon>
        <taxon>Sar</taxon>
        <taxon>Alveolata</taxon>
        <taxon>Dinophyceae</taxon>
        <taxon>Suessiales</taxon>
        <taxon>Symbiodiniaceae</taxon>
        <taxon>Effrenium</taxon>
    </lineage>
</organism>
<dbReference type="Gene3D" id="3.40.50.1820">
    <property type="entry name" value="alpha/beta hydrolase"/>
    <property type="match status" value="2"/>
</dbReference>
<dbReference type="AlphaFoldDB" id="A0AA36IE94"/>
<dbReference type="EMBL" id="CAUJNA010001324">
    <property type="protein sequence ID" value="CAJ1386061.1"/>
    <property type="molecule type" value="Genomic_DNA"/>
</dbReference>
<gene>
    <name evidence="3" type="ORF">EVOR1521_LOCUS12518</name>
</gene>
<feature type="transmembrane region" description="Helical" evidence="1">
    <location>
        <begin position="527"/>
        <end position="547"/>
    </location>
</feature>
<proteinExistence type="predicted"/>
<protein>
    <recommendedName>
        <fullName evidence="2">AB hydrolase-1 domain-containing protein</fullName>
    </recommendedName>
</protein>
<dbReference type="Proteomes" id="UP001178507">
    <property type="component" value="Unassembled WGS sequence"/>
</dbReference>
<sequence>MPRQSTDGLPLLWAVSAAAHRPQYAKVSGAETLWQRPEGEVKGILFIAHGCKHQATDVFSEVTDGWKFESCARSNFGRCLALPEEVEMRNYALSRGYVVMAVSGGSGVQSCWYGERDVDKVVEAVAHVRQAENLATAPLLAMGASSGGAFVGLLPAAQDLNLKCIVPEIMDVQSDLNDKVPTLFIHMPRDHRTARGVKENIQDLQDRNVRVTELSAKPRRVTSEFLQKCVTAELAKKLLRSFEEGGVIDSSGYLQEDPRARGWVSAAKELLPEELDSLEPDESCLAELMNVAWAFHEFTAEFAPQIIDFCEGKDITRGLPTDGWQTSLGSMQVEEYGRSGPLAIAIHGMAKSMVTEWDFTAQHLAEEGYHVLVPNFHSNKDTRPGKISADSAAAVLLDLMKLVGSSKISLLMGKSWGGGMASALVNKPELQVEKMVLVAPASLQPWPASCRAALFWAEDDAVVPIKNAEAQPELLQKLKLFHKERTGGHRILDTYLPAIMEFAEPPALLEVTAEGETKEPAHTRSSLYDHKIILGLVLCVLVAAFLLRKRKNEEPKRSPRPQKLGAAE</sequence>
<keyword evidence="1" id="KW-0472">Membrane</keyword>
<dbReference type="SUPFAM" id="SSF53474">
    <property type="entry name" value="alpha/beta-Hydrolases"/>
    <property type="match status" value="2"/>
</dbReference>